<dbReference type="PROSITE" id="PS51898">
    <property type="entry name" value="TYR_RECOMBINASE"/>
    <property type="match status" value="1"/>
</dbReference>
<name>A0ABW9X0E9_9FIRM</name>
<evidence type="ECO:0000259" key="2">
    <source>
        <dbReference type="PROSITE" id="PS51898"/>
    </source>
</evidence>
<accession>A0ABW9X0E9</accession>
<evidence type="ECO:0000313" key="4">
    <source>
        <dbReference type="Proteomes" id="UP000452293"/>
    </source>
</evidence>
<sequence>MIFSVIEPNLPAMGLPVEKTYAIFLNALLERVSIKSENTAASLHRFLRILITNGLGNKIGNLWLFLDLKNYSAIEKELILYTPEQLSCFLSAAKNDTASHYLEFALALYCGLKAGEILNLKYDSFDLRAGTVTVTGMHIRNYSTNEHYESKAGQEKYSNRKLRGESNYRTLPVPDFLFDEIKCRKSQNERIHKKYPGLAEKDVLCLGPYGKTKTLPALNTRLKKITQAAGLPGITMGDLRYMYLASLIKEEKHIKRIMELFGYTNPSRMLTLCQQIAEPQGELSTMKFILPVMF</sequence>
<comment type="caution">
    <text evidence="3">The sequence shown here is derived from an EMBL/GenBank/DDBJ whole genome shotgun (WGS) entry which is preliminary data.</text>
</comment>
<dbReference type="EMBL" id="WWVW01000002">
    <property type="protein sequence ID" value="MZL76066.1"/>
    <property type="molecule type" value="Genomic_DNA"/>
</dbReference>
<reference evidence="3 4" key="1">
    <citation type="journal article" date="2019" name="Nat. Med.">
        <title>A library of human gut bacterial isolates paired with longitudinal multiomics data enables mechanistic microbiome research.</title>
        <authorList>
            <person name="Poyet M."/>
            <person name="Groussin M."/>
            <person name="Gibbons S.M."/>
            <person name="Avila-Pacheco J."/>
            <person name="Jiang X."/>
            <person name="Kearney S.M."/>
            <person name="Perrotta A.R."/>
            <person name="Berdy B."/>
            <person name="Zhao S."/>
            <person name="Lieberman T.D."/>
            <person name="Swanson P.K."/>
            <person name="Smith M."/>
            <person name="Roesemann S."/>
            <person name="Alexander J.E."/>
            <person name="Rich S.A."/>
            <person name="Livny J."/>
            <person name="Vlamakis H."/>
            <person name="Clish C."/>
            <person name="Bullock K."/>
            <person name="Deik A."/>
            <person name="Scott J."/>
            <person name="Pierce K.A."/>
            <person name="Xavier R.J."/>
            <person name="Alm E.J."/>
        </authorList>
    </citation>
    <scope>NUCLEOTIDE SEQUENCE [LARGE SCALE GENOMIC DNA]</scope>
    <source>
        <strain evidence="3 4">BIOML-A1</strain>
    </source>
</reference>
<evidence type="ECO:0000313" key="3">
    <source>
        <dbReference type="EMBL" id="MZL76066.1"/>
    </source>
</evidence>
<dbReference type="InterPro" id="IPR002104">
    <property type="entry name" value="Integrase_catalytic"/>
</dbReference>
<dbReference type="InterPro" id="IPR011010">
    <property type="entry name" value="DNA_brk_join_enz"/>
</dbReference>
<dbReference type="Proteomes" id="UP000452293">
    <property type="component" value="Unassembled WGS sequence"/>
</dbReference>
<protein>
    <submittedName>
        <fullName evidence="3">Tyrosine-type recombinase/integrase</fullName>
    </submittedName>
</protein>
<proteinExistence type="predicted"/>
<dbReference type="Gene3D" id="1.10.443.10">
    <property type="entry name" value="Intergrase catalytic core"/>
    <property type="match status" value="1"/>
</dbReference>
<feature type="domain" description="Tyr recombinase" evidence="2">
    <location>
        <begin position="76"/>
        <end position="294"/>
    </location>
</feature>
<keyword evidence="1" id="KW-0233">DNA recombination</keyword>
<organism evidence="3 4">
    <name type="scientific">Blautia massiliensis</name>
    <name type="common">ex Durand et al. 2017</name>
    <dbReference type="NCBI Taxonomy" id="1737424"/>
    <lineage>
        <taxon>Bacteria</taxon>
        <taxon>Bacillati</taxon>
        <taxon>Bacillota</taxon>
        <taxon>Clostridia</taxon>
        <taxon>Lachnospirales</taxon>
        <taxon>Lachnospiraceae</taxon>
        <taxon>Blautia</taxon>
    </lineage>
</organism>
<dbReference type="InterPro" id="IPR013762">
    <property type="entry name" value="Integrase-like_cat_sf"/>
</dbReference>
<gene>
    <name evidence="3" type="ORF">GT718_01540</name>
</gene>
<evidence type="ECO:0000256" key="1">
    <source>
        <dbReference type="ARBA" id="ARBA00023172"/>
    </source>
</evidence>
<keyword evidence="4" id="KW-1185">Reference proteome</keyword>
<dbReference type="Pfam" id="PF00589">
    <property type="entry name" value="Phage_integrase"/>
    <property type="match status" value="1"/>
</dbReference>
<dbReference type="SUPFAM" id="SSF56349">
    <property type="entry name" value="DNA breaking-rejoining enzymes"/>
    <property type="match status" value="1"/>
</dbReference>